<accession>A0ABW4ERQ6</accession>
<dbReference type="RefSeq" id="WP_344720598.1">
    <property type="nucleotide sequence ID" value="NZ_BAAAUS010000006.1"/>
</dbReference>
<dbReference type="InterPro" id="IPR001387">
    <property type="entry name" value="Cro/C1-type_HTH"/>
</dbReference>
<dbReference type="CDD" id="cd00093">
    <property type="entry name" value="HTH_XRE"/>
    <property type="match status" value="1"/>
</dbReference>
<dbReference type="Pfam" id="PF01381">
    <property type="entry name" value="HTH_3"/>
    <property type="match status" value="1"/>
</dbReference>
<dbReference type="Proteomes" id="UP001597114">
    <property type="component" value="Unassembled WGS sequence"/>
</dbReference>
<dbReference type="SMART" id="SM00530">
    <property type="entry name" value="HTH_XRE"/>
    <property type="match status" value="1"/>
</dbReference>
<protein>
    <submittedName>
        <fullName evidence="3">Helix-turn-helix domain-containing protein</fullName>
    </submittedName>
</protein>
<sequence>MQAVQGWPEVGERVRDMRLARGLSQAALAEELGIDRTAVVRIEAGERQVSALELGHLSDILRVPIAHFVTQPPAAVTTYRTLLADDPDQGARDRVLLDVDLEAHARDAEWLKDQGLLERAPHLITPGLVGDAEAAVELARDVRRQIGIPSGSLGPLAEVGELFGLYIVVVDRDVSGASLQLEPGFGVAVIGGHAQPGRRRWTAAHEIGHHLTGDAYHSDVGVAASDAEKEKVIDAFVGEFLLPTDDVRAAWSGAAQAEPYSQLVRIAAEYRLSWSSTIASASRADVIDRRDVQGLRARTPTRGDFLEIVGYEPPADLTPGTTGPGWKRAVFAAWRNGRISAERAVQLVHNTLTVGDLPQLEVFVKQ</sequence>
<dbReference type="EMBL" id="JBHUCO010000012">
    <property type="protein sequence ID" value="MFD1518363.1"/>
    <property type="molecule type" value="Genomic_DNA"/>
</dbReference>
<dbReference type="Gene3D" id="1.10.10.2910">
    <property type="match status" value="1"/>
</dbReference>
<dbReference type="PROSITE" id="PS50943">
    <property type="entry name" value="HTH_CROC1"/>
    <property type="match status" value="1"/>
</dbReference>
<comment type="caution">
    <text evidence="3">The sequence shown here is derived from an EMBL/GenBank/DDBJ whole genome shotgun (WGS) entry which is preliminary data.</text>
</comment>
<evidence type="ECO:0000259" key="2">
    <source>
        <dbReference type="PROSITE" id="PS50943"/>
    </source>
</evidence>
<reference evidence="4" key="1">
    <citation type="journal article" date="2019" name="Int. J. Syst. Evol. Microbiol.">
        <title>The Global Catalogue of Microorganisms (GCM) 10K type strain sequencing project: providing services to taxonomists for standard genome sequencing and annotation.</title>
        <authorList>
            <consortium name="The Broad Institute Genomics Platform"/>
            <consortium name="The Broad Institute Genome Sequencing Center for Infectious Disease"/>
            <person name="Wu L."/>
            <person name="Ma J."/>
        </authorList>
    </citation>
    <scope>NUCLEOTIDE SEQUENCE [LARGE SCALE GENOMIC DNA]</scope>
    <source>
        <strain evidence="4">CCM 7043</strain>
    </source>
</reference>
<keyword evidence="4" id="KW-1185">Reference proteome</keyword>
<comment type="similarity">
    <text evidence="1">Belongs to the short-chain fatty acyl-CoA assimilation regulator (ScfR) family.</text>
</comment>
<dbReference type="PANTHER" id="PTHR43236:SF2">
    <property type="entry name" value="BLL0069 PROTEIN"/>
    <property type="match status" value="1"/>
</dbReference>
<dbReference type="PANTHER" id="PTHR43236">
    <property type="entry name" value="ANTITOXIN HIGA1"/>
    <property type="match status" value="1"/>
</dbReference>
<gene>
    <name evidence="3" type="ORF">ACFSJD_12740</name>
</gene>
<organism evidence="3 4">
    <name type="scientific">Pseudonocardia yunnanensis</name>
    <dbReference type="NCBI Taxonomy" id="58107"/>
    <lineage>
        <taxon>Bacteria</taxon>
        <taxon>Bacillati</taxon>
        <taxon>Actinomycetota</taxon>
        <taxon>Actinomycetes</taxon>
        <taxon>Pseudonocardiales</taxon>
        <taxon>Pseudonocardiaceae</taxon>
        <taxon>Pseudonocardia</taxon>
    </lineage>
</organism>
<dbReference type="Pfam" id="PF06114">
    <property type="entry name" value="Peptidase_M78"/>
    <property type="match status" value="1"/>
</dbReference>
<evidence type="ECO:0000313" key="4">
    <source>
        <dbReference type="Proteomes" id="UP001597114"/>
    </source>
</evidence>
<proteinExistence type="inferred from homology"/>
<dbReference type="InterPro" id="IPR052345">
    <property type="entry name" value="Rad_response_metalloprotease"/>
</dbReference>
<dbReference type="Gene3D" id="1.10.260.40">
    <property type="entry name" value="lambda repressor-like DNA-binding domains"/>
    <property type="match status" value="1"/>
</dbReference>
<dbReference type="InterPro" id="IPR010359">
    <property type="entry name" value="IrrE_HExxH"/>
</dbReference>
<feature type="domain" description="HTH cro/C1-type" evidence="2">
    <location>
        <begin position="14"/>
        <end position="68"/>
    </location>
</feature>
<dbReference type="InterPro" id="IPR010982">
    <property type="entry name" value="Lambda_DNA-bd_dom_sf"/>
</dbReference>
<dbReference type="SUPFAM" id="SSF47413">
    <property type="entry name" value="lambda repressor-like DNA-binding domains"/>
    <property type="match status" value="1"/>
</dbReference>
<evidence type="ECO:0000256" key="1">
    <source>
        <dbReference type="ARBA" id="ARBA00007227"/>
    </source>
</evidence>
<name>A0ABW4ERQ6_9PSEU</name>
<evidence type="ECO:0000313" key="3">
    <source>
        <dbReference type="EMBL" id="MFD1518363.1"/>
    </source>
</evidence>